<comment type="caution">
    <text evidence="1">The sequence shown here is derived from an EMBL/GenBank/DDBJ whole genome shotgun (WGS) entry which is preliminary data.</text>
</comment>
<dbReference type="EMBL" id="WEKV01000010">
    <property type="protein sequence ID" value="KAB7784252.1"/>
    <property type="molecule type" value="Genomic_DNA"/>
</dbReference>
<evidence type="ECO:0000313" key="2">
    <source>
        <dbReference type="Proteomes" id="UP000469949"/>
    </source>
</evidence>
<dbReference type="AlphaFoldDB" id="A0A833J4C8"/>
<proteinExistence type="predicted"/>
<protein>
    <recommendedName>
        <fullName evidence="3">Class I SAM-dependent methyltransferase</fullName>
    </recommendedName>
</protein>
<sequence>MLLDLLNLLTTPAPSAQRRLGYLRDSIWLMSRARRCRRAWTPHLEASRAVMRAAIAGAERRDTAVVLGSGLLLDVPLTDLTGAFRRVVLVDAVHLAPARRAIRAFANVEMLTADLSGAMALMTGAARDLDPRLPPVCAEPGTGLVISANLLSQLPIRPVDRLEASRRPLGAWTWEDGDAFGRRIVEAHLAALAALTARVCLVTDLDETEEDRQGRVHARHDLLYGVRLGTPDRAWTWELAPFGETARNRRLTHRVAGFADWRR</sequence>
<reference evidence="1 2" key="1">
    <citation type="submission" date="2019-10" db="EMBL/GenBank/DDBJ databases">
        <title>Draft Genome Sequence of the Caffeine Degrading Methylotroph Methylorubrum populi PINKEL.</title>
        <authorList>
            <person name="Dawson S.C."/>
            <person name="Zhang X."/>
            <person name="Wright M.E."/>
            <person name="Sharma G."/>
            <person name="Langner J.T."/>
            <person name="Ditty J.L."/>
            <person name="Subuyuj G.A."/>
        </authorList>
    </citation>
    <scope>NUCLEOTIDE SEQUENCE [LARGE SCALE GENOMIC DNA]</scope>
    <source>
        <strain evidence="1 2">Pinkel</strain>
    </source>
</reference>
<organism evidence="1 2">
    <name type="scientific">Methylorubrum populi</name>
    <dbReference type="NCBI Taxonomy" id="223967"/>
    <lineage>
        <taxon>Bacteria</taxon>
        <taxon>Pseudomonadati</taxon>
        <taxon>Pseudomonadota</taxon>
        <taxon>Alphaproteobacteria</taxon>
        <taxon>Hyphomicrobiales</taxon>
        <taxon>Methylobacteriaceae</taxon>
        <taxon>Methylorubrum</taxon>
    </lineage>
</organism>
<dbReference type="RefSeq" id="WP_152277003.1">
    <property type="nucleotide sequence ID" value="NZ_WEKV01000010.1"/>
</dbReference>
<gene>
    <name evidence="1" type="ORF">F8B43_2285</name>
</gene>
<evidence type="ECO:0008006" key="3">
    <source>
        <dbReference type="Google" id="ProtNLM"/>
    </source>
</evidence>
<name>A0A833J4C8_9HYPH</name>
<dbReference type="Proteomes" id="UP000469949">
    <property type="component" value="Unassembled WGS sequence"/>
</dbReference>
<accession>A0A833J4C8</accession>
<evidence type="ECO:0000313" key="1">
    <source>
        <dbReference type="EMBL" id="KAB7784252.1"/>
    </source>
</evidence>